<feature type="compositionally biased region" description="Low complexity" evidence="1">
    <location>
        <begin position="1290"/>
        <end position="1313"/>
    </location>
</feature>
<feature type="signal peptide" evidence="2">
    <location>
        <begin position="1"/>
        <end position="26"/>
    </location>
</feature>
<feature type="region of interest" description="Disordered" evidence="1">
    <location>
        <begin position="41"/>
        <end position="151"/>
    </location>
</feature>
<accession>A0AA39KS89</accession>
<evidence type="ECO:0000256" key="1">
    <source>
        <dbReference type="SAM" id="MobiDB-lite"/>
    </source>
</evidence>
<reference evidence="3" key="2">
    <citation type="submission" date="2023-03" db="EMBL/GenBank/DDBJ databases">
        <authorList>
            <person name="Inwood S.N."/>
            <person name="Skelly J.G."/>
            <person name="Guhlin J."/>
            <person name="Harrop T.W.R."/>
            <person name="Goldson S.G."/>
            <person name="Dearden P.K."/>
        </authorList>
    </citation>
    <scope>NUCLEOTIDE SEQUENCE</scope>
    <source>
        <strain evidence="3">Irish</strain>
        <tissue evidence="3">Whole body</tissue>
    </source>
</reference>
<feature type="compositionally biased region" description="Low complexity" evidence="1">
    <location>
        <begin position="1077"/>
        <end position="1119"/>
    </location>
</feature>
<keyword evidence="4" id="KW-1185">Reference proteome</keyword>
<comment type="caution">
    <text evidence="3">The sequence shown here is derived from an EMBL/GenBank/DDBJ whole genome shotgun (WGS) entry which is preliminary data.</text>
</comment>
<protein>
    <recommendedName>
        <fullName evidence="5">Vitellogenin</fullName>
    </recommendedName>
</protein>
<feature type="region of interest" description="Disordered" evidence="1">
    <location>
        <begin position="1027"/>
        <end position="1120"/>
    </location>
</feature>
<feature type="compositionally biased region" description="Basic and acidic residues" evidence="1">
    <location>
        <begin position="256"/>
        <end position="275"/>
    </location>
</feature>
<feature type="compositionally biased region" description="Polar residues" evidence="1">
    <location>
        <begin position="1027"/>
        <end position="1076"/>
    </location>
</feature>
<feature type="region of interest" description="Disordered" evidence="1">
    <location>
        <begin position="1372"/>
        <end position="1406"/>
    </location>
</feature>
<feature type="compositionally biased region" description="Polar residues" evidence="1">
    <location>
        <begin position="1279"/>
        <end position="1289"/>
    </location>
</feature>
<feature type="region of interest" description="Disordered" evidence="1">
    <location>
        <begin position="928"/>
        <end position="955"/>
    </location>
</feature>
<sequence length="2836" mass="321776">MYSATVTRFFFYFIWTLFLIPQVIKSVNPIDDRVYQLTRLKRSSGGRASSEDTSNEEGRRALGAEDDTSNENTRRAAESSENISDHETRRAAISPDVDSNEDGRKAAADDDSEEETRRSADGMEVSSDEDTRRAENSPKANSDETDVARQSFWKKIMDHAIQRAVAPLKDESNEQTRRSASVTESSENKSNEETRKSAVKSEEETNEETRREASHQDNEESDEETRRVAVDSDESSDGETRRNDDGTTDIEDVDEETKRTTEPSSKESAEEETRKHAVIMAGEDSSEDSTEEEEETRRDATFLEGTSDGGTRRYQKNVNVNANVNTNINSNVQIDPMGFPRDEEYRPHYRPDVNLQRYIPDEVLEKLHTCDVFRDNIIFAMGYILRLPDGQLSAHEYLSLEMIYNAMKAKSIYMYNLLSTLQLLRGKSLSKQFTIVLRALGQNLPSHMRSAAAYWITRLRDRKINLDLILSETPETNILAGISDQAFRITMRRGTNDEMRAYDDGSKITEDLMGPIYVTVFHQLNQIKSNFSQSLFGTIIRDLPNTDNDPIFEEYVRYIAEETWIDKIPNWEKHCHDFDAKNPFSLVVSLIDNICTDDTVPLQMKKAFVYIRHHFTDCGRRIIRNTVRDVRTITEHGLDIDMLFKVVAPFHTDDIDELKFRLRGLLLPSPDKEVTRILAGINRFKYNTPTDLLLAFLARLQMRTPLNSDIQIVSSAMLSNLLFPSTIRDVSPSENGAIAFWIFIDSIIEPETNDTIRSYVTTLQTELFYDLKAWDNIQEQVMPTRHECTYPRKCLLIILRKFESILESKSYSLPKNIANIVKELIQFVSTNLEEKNAPRPCYDTSVPLTNLTLSKNTGASKSVRKHPKSTTKKPVTVDTLSRSTTPSFTTAKLVEFTTKYPKKEYPFGKTSKTSVTFVHSQKVTSKPSVTITNSPKTSSVWSTFKPHNMTTQSPKTVAHMKKIPVTFNIAPSSSQQTTKSPKTLTFTIKKGSGTFSKTSNLPATTTQTPKTVSFTIKKIPSTFSKSPNLSAITTQTPKTSMHTGKKTSSTYSKPSNLVETTQSPRTSKFTIKKTSGTFSKSPNSPSTTTTTQSPKGGTFTIKKGPSTFSKKTTNLLTTTMPPPKIIFKHVNTTRDTQSPVKSSKTTIKLSKLSTDPHLFESKGSKSGTVPEKMAIKQSKKIFETTKNYMSLVRTTTILPKTTNDRLETTTKSRNLKTTSKSTDESKSQKTTTKSTDTSKTQKTTPKSTDTSKTQKTTPKSTDTSKSQKTTPKSTDTSKLQKTTPKSTDVSKSQKTTPKSTDTSKSQKTTPKSTDVSKSQKTTKDPGLMTTKSQKMKTTTLKTPVNVTEKTSKPIQTTTKPPKIELKRMKPMFKSDNNSSQPIVKSTTPTPKPITTTTYASSSQKPNKIQTGSVSVLAAHKLNTKESSENVSVTSIGKRSMLPPNMNAHDCIIFDIKSDDFEVSPVIYTKALTSQLPATALIFPSMIDLHADINNNYQIIEDINPECVKLFTTEILFELNRTIGKMYETRLLGKNWKYNYPTRISALMGIMEGALRYPKVAAHTRLRRIIERYRNGLQFIGPYIYLPMLSRWKKFNGEIVWSSIDTDHHDFSIIASAPPKEMDKTVITLPLINPLHWMLPIHQDEDPFSVLMPRLPINSKYLTTLKPLIDIFTQDALKEKTGRNIDISMLPNRGALLIYTLIQLKYHKSIQDDEPLFNLINTYLDILQKPAMYIRIPQDIIAGEKNDVRGGWTVDTADLMELLPKPQSEPDRNLYEVMRGLLSRPNLLGELAIPMPPMETTKGSFMEIIIKKALKNEKIIENESVKMALKYYQDKFDSKNRGRMNLGWIWSQKFIVSTEMHLGELIEKLIPYKELSPDDQKAYDDLVIYFTNHPHFLSTHSLPLNEYKTRGAFVHGFFLHLMEEPTLDDKVKENIKRLLPRVKMTGEGAKTMPPLARKAMPVVSSAYNDASFNIPTTYVGLEDDKSMGHIGYIYVKTDSIIPQFELSSCRNLDPNESMCRFTVKNPMNEGDIIFLRAWTSAIIRDNILALLGYLSHQTNIEFDENVDTSIMMVYEQLRKNNIQIMEVLPRLKPIMKLHKSRRSVALFRALQLAMPSFCRSALEELINVFFKLTNKVIGNAQFENPVSELGGYILANIDAQVFPFLHTKIMRRPHDQTLGTQFGREYAIFFTFILNGQIPLTQPVLGVLMMITRFKELTARENEDLQFLIDALLFNKIPNWSPVNSTDLNSINGPYMLVRDMMYALTKYTPIDPTLQTIAWNLQSRLSSGYGIIPPKPMSHFFNKPALNISLLLEVLDEMAPLPEVKMLRNMIFNGTVNLNYVFKGFNRYFYDTPDKLIIAFIRRIQNRFPMNDSFREFIQNIIVYLGGGDNRDSGNSYHDTRSRNRRDADTGDTGDTTYIAENINIDESVESAPAEEETADYSLTSVSTSCDSTNGCLTALSHTDSNENETVVAQVLQSNCSIEQPKPDISEWLTNLEDPVDDDDEPSSLVTDASQILTNFMKDGAIKNLVKNVIANEFSPRMLHNLSEHYNVKENEKFDNKSKRTTINETKKNLLKQILKEMLTIPRVRAKNMVYYEVMRLYCILARGIEDHSPTNLATDLQLDKIRSDDVIQKLSKIVSKPFKNLINNHSLVMNISKYATDKGVTNHIFLLDLCKNLLALPIVKNNNELFDEIVFFMHSIPNLPMKFTKLMKTIARNKVADFSQYHAVYNYLSTPKFLQALGEDFDMGRYPTKGLLLKAILEKVSNHSTVKQNLYLTRALKVNIPNIMCNFHSCNDNDNNIDECNDSESSYDLLLAIEPTRLNIHREIENALNDA</sequence>
<feature type="compositionally biased region" description="Polar residues" evidence="1">
    <location>
        <begin position="1344"/>
        <end position="1357"/>
    </location>
</feature>
<feature type="compositionally biased region" description="Basic and acidic residues" evidence="1">
    <location>
        <begin position="168"/>
        <end position="177"/>
    </location>
</feature>
<feature type="chain" id="PRO_5041203307" description="Vitellogenin" evidence="2">
    <location>
        <begin position="27"/>
        <end position="2836"/>
    </location>
</feature>
<feature type="compositionally biased region" description="Acidic residues" evidence="1">
    <location>
        <begin position="246"/>
        <end position="255"/>
    </location>
</feature>
<organism evidence="3 4">
    <name type="scientific">Microctonus aethiopoides</name>
    <dbReference type="NCBI Taxonomy" id="144406"/>
    <lineage>
        <taxon>Eukaryota</taxon>
        <taxon>Metazoa</taxon>
        <taxon>Ecdysozoa</taxon>
        <taxon>Arthropoda</taxon>
        <taxon>Hexapoda</taxon>
        <taxon>Insecta</taxon>
        <taxon>Pterygota</taxon>
        <taxon>Neoptera</taxon>
        <taxon>Endopterygota</taxon>
        <taxon>Hymenoptera</taxon>
        <taxon>Apocrita</taxon>
        <taxon>Ichneumonoidea</taxon>
        <taxon>Braconidae</taxon>
        <taxon>Euphorinae</taxon>
        <taxon>Microctonus</taxon>
    </lineage>
</organism>
<feature type="compositionally biased region" description="Basic and acidic residues" evidence="1">
    <location>
        <begin position="2398"/>
        <end position="2409"/>
    </location>
</feature>
<reference evidence="3" key="1">
    <citation type="journal article" date="2023" name="bioRxiv">
        <title>Scaffold-level genome assemblies of two parasitoid biocontrol wasps reveal the parthenogenesis mechanism and an associated novel virus.</title>
        <authorList>
            <person name="Inwood S."/>
            <person name="Skelly J."/>
            <person name="Guhlin J."/>
            <person name="Harrop T."/>
            <person name="Goldson S."/>
            <person name="Dearden P."/>
        </authorList>
    </citation>
    <scope>NUCLEOTIDE SEQUENCE</scope>
    <source>
        <strain evidence="3">Irish</strain>
        <tissue evidence="3">Whole body</tissue>
    </source>
</reference>
<feature type="region of interest" description="Disordered" evidence="1">
    <location>
        <begin position="164"/>
        <end position="315"/>
    </location>
</feature>
<feature type="compositionally biased region" description="Low complexity" evidence="1">
    <location>
        <begin position="1386"/>
        <end position="1397"/>
    </location>
</feature>
<feature type="compositionally biased region" description="Polar residues" evidence="1">
    <location>
        <begin position="1374"/>
        <end position="1385"/>
    </location>
</feature>
<evidence type="ECO:0000256" key="2">
    <source>
        <dbReference type="SAM" id="SignalP"/>
    </source>
</evidence>
<evidence type="ECO:0000313" key="4">
    <source>
        <dbReference type="Proteomes" id="UP001168990"/>
    </source>
</evidence>
<feature type="compositionally biased region" description="Basic and acidic residues" evidence="1">
    <location>
        <begin position="186"/>
        <end position="230"/>
    </location>
</feature>
<proteinExistence type="predicted"/>
<feature type="compositionally biased region" description="Basic and acidic residues" evidence="1">
    <location>
        <begin position="72"/>
        <end position="90"/>
    </location>
</feature>
<dbReference type="Proteomes" id="UP001168990">
    <property type="component" value="Unassembled WGS sequence"/>
</dbReference>
<feature type="compositionally biased region" description="Low complexity" evidence="1">
    <location>
        <begin position="1327"/>
        <end position="1342"/>
    </location>
</feature>
<feature type="region of interest" description="Disordered" evidence="1">
    <location>
        <begin position="855"/>
        <end position="874"/>
    </location>
</feature>
<evidence type="ECO:0008006" key="5">
    <source>
        <dbReference type="Google" id="ProtNLM"/>
    </source>
</evidence>
<feature type="region of interest" description="Disordered" evidence="1">
    <location>
        <begin position="1202"/>
        <end position="1357"/>
    </location>
</feature>
<feature type="compositionally biased region" description="Acidic residues" evidence="1">
    <location>
        <begin position="284"/>
        <end position="294"/>
    </location>
</feature>
<gene>
    <name evidence="3" type="ORF">PV328_005313</name>
</gene>
<keyword evidence="2" id="KW-0732">Signal</keyword>
<name>A0AA39KS89_9HYME</name>
<feature type="compositionally biased region" description="Basic residues" evidence="1">
    <location>
        <begin position="862"/>
        <end position="871"/>
    </location>
</feature>
<feature type="compositionally biased region" description="Low complexity" evidence="1">
    <location>
        <begin position="1228"/>
        <end position="1277"/>
    </location>
</feature>
<feature type="compositionally biased region" description="Polar residues" evidence="1">
    <location>
        <begin position="928"/>
        <end position="942"/>
    </location>
</feature>
<evidence type="ECO:0000313" key="3">
    <source>
        <dbReference type="EMBL" id="KAK0171925.1"/>
    </source>
</evidence>
<feature type="region of interest" description="Disordered" evidence="1">
    <location>
        <begin position="2393"/>
        <end position="2416"/>
    </location>
</feature>
<dbReference type="EMBL" id="JAQQBS010000002">
    <property type="protein sequence ID" value="KAK0171925.1"/>
    <property type="molecule type" value="Genomic_DNA"/>
</dbReference>